<keyword evidence="5" id="KW-1185">Reference proteome</keyword>
<evidence type="ECO:0000256" key="2">
    <source>
        <dbReference type="SAM" id="MobiDB-lite"/>
    </source>
</evidence>
<keyword evidence="1" id="KW-0175">Coiled coil</keyword>
<proteinExistence type="predicted"/>
<dbReference type="AlphaFoldDB" id="A0A7I8K051"/>
<protein>
    <recommendedName>
        <fullName evidence="3">F-box domain-containing protein</fullName>
    </recommendedName>
</protein>
<dbReference type="InterPro" id="IPR001810">
    <property type="entry name" value="F-box_dom"/>
</dbReference>
<dbReference type="InterPro" id="IPR036047">
    <property type="entry name" value="F-box-like_dom_sf"/>
</dbReference>
<evidence type="ECO:0000259" key="3">
    <source>
        <dbReference type="Pfam" id="PF12937"/>
    </source>
</evidence>
<feature type="domain" description="F-box" evidence="3">
    <location>
        <begin position="2"/>
        <end position="49"/>
    </location>
</feature>
<dbReference type="Proteomes" id="UP000663760">
    <property type="component" value="Chromosome 1"/>
</dbReference>
<sequence>MGNLPDELWNRIMEAGVRCSVLGFRELCCLSISCRRLRRLSGDRALWSALLAVDFHQDGGGPSCPSSSDGSSSTDSKSLYRAKFERHRARKLAAWRLAVLKEESQIGEHSRRLEELRSLIGKEQEKLKTASAELRNLDRVRRASVVIHVWQPEVVRSSQRQLVEQCTVPVDSRASGLEMELKLCRQQIAIYSKAFNSHKRKLDERKEVLASLKYHPVDSYEPGGQSNGGTKRMRKQK</sequence>
<accession>A0A7I8K051</accession>
<gene>
    <name evidence="4" type="ORF">SI8410_01001206</name>
</gene>
<organism evidence="4 5">
    <name type="scientific">Spirodela intermedia</name>
    <name type="common">Intermediate duckweed</name>
    <dbReference type="NCBI Taxonomy" id="51605"/>
    <lineage>
        <taxon>Eukaryota</taxon>
        <taxon>Viridiplantae</taxon>
        <taxon>Streptophyta</taxon>
        <taxon>Embryophyta</taxon>
        <taxon>Tracheophyta</taxon>
        <taxon>Spermatophyta</taxon>
        <taxon>Magnoliopsida</taxon>
        <taxon>Liliopsida</taxon>
        <taxon>Araceae</taxon>
        <taxon>Lemnoideae</taxon>
        <taxon>Spirodela</taxon>
    </lineage>
</organism>
<dbReference type="EMBL" id="LR746264">
    <property type="protein sequence ID" value="CAA7389099.1"/>
    <property type="molecule type" value="Genomic_DNA"/>
</dbReference>
<evidence type="ECO:0000313" key="5">
    <source>
        <dbReference type="Proteomes" id="UP000663760"/>
    </source>
</evidence>
<dbReference type="OrthoDB" id="3219396at2759"/>
<name>A0A7I8K051_SPIIN</name>
<feature type="region of interest" description="Disordered" evidence="2">
    <location>
        <begin position="216"/>
        <end position="237"/>
    </location>
</feature>
<dbReference type="SUPFAM" id="SSF81383">
    <property type="entry name" value="F-box domain"/>
    <property type="match status" value="1"/>
</dbReference>
<evidence type="ECO:0000313" key="4">
    <source>
        <dbReference type="EMBL" id="CAA7389099.1"/>
    </source>
</evidence>
<feature type="coiled-coil region" evidence="1">
    <location>
        <begin position="106"/>
        <end position="140"/>
    </location>
</feature>
<reference evidence="4" key="1">
    <citation type="submission" date="2020-02" db="EMBL/GenBank/DDBJ databases">
        <authorList>
            <person name="Scholz U."/>
            <person name="Mascher M."/>
            <person name="Fiebig A."/>
        </authorList>
    </citation>
    <scope>NUCLEOTIDE SEQUENCE</scope>
</reference>
<dbReference type="Gene3D" id="1.20.1280.50">
    <property type="match status" value="1"/>
</dbReference>
<evidence type="ECO:0000256" key="1">
    <source>
        <dbReference type="SAM" id="Coils"/>
    </source>
</evidence>
<dbReference type="Pfam" id="PF12937">
    <property type="entry name" value="F-box-like"/>
    <property type="match status" value="1"/>
</dbReference>